<dbReference type="PRINTS" id="PR00085">
    <property type="entry name" value="THFDHDRGNASE"/>
</dbReference>
<comment type="catalytic activity">
    <reaction evidence="11">
        <text>(6R)-5,10-methylene-5,6,7,8-tetrahydrofolate + NAD(+) = (6R)-5,10-methenyltetrahydrofolate + NADH</text>
        <dbReference type="Rhea" id="RHEA:22892"/>
        <dbReference type="ChEBI" id="CHEBI:15636"/>
        <dbReference type="ChEBI" id="CHEBI:57455"/>
        <dbReference type="ChEBI" id="CHEBI:57540"/>
        <dbReference type="ChEBI" id="CHEBI:57945"/>
        <dbReference type="EC" id="1.5.1.15"/>
    </reaction>
</comment>
<evidence type="ECO:0000256" key="12">
    <source>
        <dbReference type="ARBA" id="ARBA00061364"/>
    </source>
</evidence>
<dbReference type="SUPFAM" id="SSF51735">
    <property type="entry name" value="NAD(P)-binding Rossmann-fold domains"/>
    <property type="match status" value="1"/>
</dbReference>
<dbReference type="InterPro" id="IPR000672">
    <property type="entry name" value="THF_DH/CycHdrlase"/>
</dbReference>
<evidence type="ECO:0000256" key="7">
    <source>
        <dbReference type="ARBA" id="ARBA00023027"/>
    </source>
</evidence>
<dbReference type="Gene3D" id="3.40.50.10860">
    <property type="entry name" value="Leucine Dehydrogenase, chain A, domain 1"/>
    <property type="match status" value="1"/>
</dbReference>
<dbReference type="AlphaFoldDB" id="A0A6F9DKT2"/>
<dbReference type="InterPro" id="IPR036291">
    <property type="entry name" value="NAD(P)-bd_dom_sf"/>
</dbReference>
<evidence type="ECO:0000256" key="2">
    <source>
        <dbReference type="ARBA" id="ARBA00004173"/>
    </source>
</evidence>
<dbReference type="EMBL" id="LR788190">
    <property type="protein sequence ID" value="CAB3264052.1"/>
    <property type="molecule type" value="mRNA"/>
</dbReference>
<dbReference type="InterPro" id="IPR020631">
    <property type="entry name" value="THF_DH/CycHdrlase_NAD-bd_dom"/>
</dbReference>
<evidence type="ECO:0000256" key="9">
    <source>
        <dbReference type="ARBA" id="ARBA00023268"/>
    </source>
</evidence>
<evidence type="ECO:0000256" key="11">
    <source>
        <dbReference type="ARBA" id="ARBA00050302"/>
    </source>
</evidence>
<dbReference type="PROSITE" id="PS00767">
    <property type="entry name" value="THF_DHG_CYH_2"/>
    <property type="match status" value="1"/>
</dbReference>
<dbReference type="Pfam" id="PF00763">
    <property type="entry name" value="THF_DHG_CYH"/>
    <property type="match status" value="1"/>
</dbReference>
<comment type="cofactor">
    <cofactor evidence="1">
        <name>Mg(2+)</name>
        <dbReference type="ChEBI" id="CHEBI:18420"/>
    </cofactor>
</comment>
<accession>A0A6F9DKT2</accession>
<evidence type="ECO:0000256" key="5">
    <source>
        <dbReference type="ARBA" id="ARBA00022842"/>
    </source>
</evidence>
<dbReference type="InterPro" id="IPR046346">
    <property type="entry name" value="Aminoacid_DH-like_N_sf"/>
</dbReference>
<dbReference type="InterPro" id="IPR020630">
    <property type="entry name" value="THF_DH/CycHdrlase_cat_dom"/>
</dbReference>
<dbReference type="Pfam" id="PF02882">
    <property type="entry name" value="THF_DHG_CYH_C"/>
    <property type="match status" value="1"/>
</dbReference>
<name>A0A6F9DKT2_9ASCI</name>
<evidence type="ECO:0000259" key="13">
    <source>
        <dbReference type="Pfam" id="PF00763"/>
    </source>
</evidence>
<dbReference type="PANTHER" id="PTHR48099">
    <property type="entry name" value="C-1-TETRAHYDROFOLATE SYNTHASE, CYTOPLASMIC-RELATED"/>
    <property type="match status" value="1"/>
</dbReference>
<evidence type="ECO:0000256" key="4">
    <source>
        <dbReference type="ARBA" id="ARBA00022801"/>
    </source>
</evidence>
<dbReference type="FunFam" id="3.40.50.720:FF:000070">
    <property type="entry name" value="probable bifunctional methylenetetrahydrofolate dehydrogenase/cyclohydrolase 2"/>
    <property type="match status" value="1"/>
</dbReference>
<dbReference type="GO" id="GO:0004477">
    <property type="term" value="F:methenyltetrahydrofolate cyclohydrolase activity"/>
    <property type="evidence" value="ECO:0007669"/>
    <property type="project" value="UniProtKB-EC"/>
</dbReference>
<evidence type="ECO:0000313" key="15">
    <source>
        <dbReference type="EMBL" id="CAB3264052.1"/>
    </source>
</evidence>
<dbReference type="InterPro" id="IPR020867">
    <property type="entry name" value="THF_DH/CycHdrlase_CS"/>
</dbReference>
<sequence length="336" mass="36032">MFRIGLVICTKARLVKPTVQLGQAIKCASIHTSSARNEAKIISGTKLAGDIHKEVKAEIDEWMKDGNRAPHLAAVLVGDDPASATYIKNKVKACSKVGISSETISKPSATSQEELLQIVDSLNTSDKVDGILVQLPLPEHIDERTACNAIAPEKDVDGFHITNIGRLCLDQQCLMPATPAGVWEMIKRSGVETFAKIALVCGRSKNVGMPAAMLLHTDHRHERPGGDATVIQTHRYTPREHLKILAQHADIIIAAAGVPGLITADMIKEGACVIDVGINRIKDEKTGKFKLVGDVDFDEVKKVAGHITPVPGGVGPMTVAMLCKNTIQAAKSLKQS</sequence>
<comment type="catalytic activity">
    <reaction evidence="10">
        <text>(6R)-5,10-methenyltetrahydrofolate + H2O = (6R)-10-formyltetrahydrofolate + H(+)</text>
        <dbReference type="Rhea" id="RHEA:23700"/>
        <dbReference type="ChEBI" id="CHEBI:15377"/>
        <dbReference type="ChEBI" id="CHEBI:15378"/>
        <dbReference type="ChEBI" id="CHEBI:57455"/>
        <dbReference type="ChEBI" id="CHEBI:195366"/>
        <dbReference type="EC" id="3.5.4.9"/>
    </reaction>
</comment>
<dbReference type="GO" id="GO:0035999">
    <property type="term" value="P:tetrahydrofolate interconversion"/>
    <property type="evidence" value="ECO:0007669"/>
    <property type="project" value="TreeGrafter"/>
</dbReference>
<dbReference type="GO" id="GO:0004488">
    <property type="term" value="F:methylenetetrahydrofolate dehydrogenase (NADP+) activity"/>
    <property type="evidence" value="ECO:0007669"/>
    <property type="project" value="InterPro"/>
</dbReference>
<keyword evidence="8" id="KW-0496">Mitochondrion</keyword>
<proteinExistence type="evidence at transcript level"/>
<comment type="similarity">
    <text evidence="12">Belongs to the tetrahydrofolate dehydrogenase/cyclohydrolase family.</text>
</comment>
<evidence type="ECO:0000256" key="6">
    <source>
        <dbReference type="ARBA" id="ARBA00023002"/>
    </source>
</evidence>
<dbReference type="Gene3D" id="3.40.50.720">
    <property type="entry name" value="NAD(P)-binding Rossmann-like Domain"/>
    <property type="match status" value="1"/>
</dbReference>
<dbReference type="FunFam" id="3.40.50.10860:FF:000001">
    <property type="entry name" value="Bifunctional protein FolD"/>
    <property type="match status" value="1"/>
</dbReference>
<dbReference type="GO" id="GO:0019752">
    <property type="term" value="P:carboxylic acid metabolic process"/>
    <property type="evidence" value="ECO:0007669"/>
    <property type="project" value="UniProtKB-ARBA"/>
</dbReference>
<keyword evidence="5" id="KW-0460">Magnesium</keyword>
<dbReference type="CDD" id="cd01080">
    <property type="entry name" value="NAD_bind_m-THF_DH_Cyclohyd"/>
    <property type="match status" value="1"/>
</dbReference>
<evidence type="ECO:0000256" key="1">
    <source>
        <dbReference type="ARBA" id="ARBA00001946"/>
    </source>
</evidence>
<evidence type="ECO:0000259" key="14">
    <source>
        <dbReference type="Pfam" id="PF02882"/>
    </source>
</evidence>
<feature type="domain" description="Tetrahydrofolate dehydrogenase/cyclohydrolase NAD(P)-binding" evidence="14">
    <location>
        <begin position="176"/>
        <end position="332"/>
    </location>
</feature>
<evidence type="ECO:0000256" key="10">
    <source>
        <dbReference type="ARBA" id="ARBA00036357"/>
    </source>
</evidence>
<dbReference type="GO" id="GO:0004487">
    <property type="term" value="F:methylenetetrahydrofolate dehydrogenase (NAD+) activity"/>
    <property type="evidence" value="ECO:0007669"/>
    <property type="project" value="UniProtKB-EC"/>
</dbReference>
<dbReference type="PROSITE" id="PS00766">
    <property type="entry name" value="THF_DHG_CYH_1"/>
    <property type="match status" value="1"/>
</dbReference>
<dbReference type="HAMAP" id="MF_01576">
    <property type="entry name" value="THF_DHG_CYH"/>
    <property type="match status" value="1"/>
</dbReference>
<gene>
    <name evidence="15" type="primary">Mthfd2</name>
</gene>
<keyword evidence="9" id="KW-0511">Multifunctional enzyme</keyword>
<dbReference type="SUPFAM" id="SSF53223">
    <property type="entry name" value="Aminoacid dehydrogenase-like, N-terminal domain"/>
    <property type="match status" value="1"/>
</dbReference>
<keyword evidence="6" id="KW-0560">Oxidoreductase</keyword>
<keyword evidence="7" id="KW-0520">NAD</keyword>
<comment type="subcellular location">
    <subcellularLocation>
        <location evidence="2">Mitochondrion</location>
    </subcellularLocation>
</comment>
<reference evidence="15" key="1">
    <citation type="submission" date="2020-04" db="EMBL/GenBank/DDBJ databases">
        <authorList>
            <person name="Neveu A P."/>
        </authorList>
    </citation>
    <scope>NUCLEOTIDE SEQUENCE</scope>
    <source>
        <tissue evidence="15">Whole embryo</tissue>
    </source>
</reference>
<dbReference type="PANTHER" id="PTHR48099:SF11">
    <property type="entry name" value="BIFUNCTIONAL METHYLENETETRAHYDROFOLATE DEHYDROGENASE_CYCLOHYDROLASE, MITOCHONDRIAL"/>
    <property type="match status" value="1"/>
</dbReference>
<organism evidence="15">
    <name type="scientific">Phallusia mammillata</name>
    <dbReference type="NCBI Taxonomy" id="59560"/>
    <lineage>
        <taxon>Eukaryota</taxon>
        <taxon>Metazoa</taxon>
        <taxon>Chordata</taxon>
        <taxon>Tunicata</taxon>
        <taxon>Ascidiacea</taxon>
        <taxon>Phlebobranchia</taxon>
        <taxon>Ascidiidae</taxon>
        <taxon>Phallusia</taxon>
    </lineage>
</organism>
<keyword evidence="3" id="KW-0554">One-carbon metabolism</keyword>
<dbReference type="GO" id="GO:0005759">
    <property type="term" value="C:mitochondrial matrix"/>
    <property type="evidence" value="ECO:0007669"/>
    <property type="project" value="UniProtKB-ARBA"/>
</dbReference>
<evidence type="ECO:0000256" key="3">
    <source>
        <dbReference type="ARBA" id="ARBA00022563"/>
    </source>
</evidence>
<feature type="domain" description="Tetrahydrofolate dehydrogenase/cyclohydrolase catalytic" evidence="13">
    <location>
        <begin position="42"/>
        <end position="157"/>
    </location>
</feature>
<protein>
    <submittedName>
        <fullName evidence="15">Bifunctional methylenetetrahydrofolate dehydrogenase/cyclohydrolase, mitochondrial-like</fullName>
    </submittedName>
</protein>
<evidence type="ECO:0000256" key="8">
    <source>
        <dbReference type="ARBA" id="ARBA00023128"/>
    </source>
</evidence>
<keyword evidence="4 15" id="KW-0378">Hydrolase</keyword>